<proteinExistence type="predicted"/>
<evidence type="ECO:0000313" key="2">
    <source>
        <dbReference type="EnsemblMetazoa" id="GAUT009092-PA"/>
    </source>
</evidence>
<dbReference type="VEuPathDB" id="VectorBase:GAUT009092"/>
<keyword evidence="3" id="KW-1185">Reference proteome</keyword>
<dbReference type="Proteomes" id="UP000078200">
    <property type="component" value="Unassembled WGS sequence"/>
</dbReference>
<protein>
    <submittedName>
        <fullName evidence="2">Uncharacterized protein</fullName>
    </submittedName>
</protein>
<feature type="transmembrane region" description="Helical" evidence="1">
    <location>
        <begin position="42"/>
        <end position="60"/>
    </location>
</feature>
<keyword evidence="1" id="KW-1133">Transmembrane helix</keyword>
<evidence type="ECO:0000313" key="3">
    <source>
        <dbReference type="Proteomes" id="UP000078200"/>
    </source>
</evidence>
<feature type="transmembrane region" description="Helical" evidence="1">
    <location>
        <begin position="125"/>
        <end position="144"/>
    </location>
</feature>
<name>A0A1A9UM88_GLOAU</name>
<dbReference type="AlphaFoldDB" id="A0A1A9UM88"/>
<keyword evidence="1" id="KW-0472">Membrane</keyword>
<accession>A0A1A9UM88</accession>
<reference evidence="2" key="1">
    <citation type="submission" date="2020-05" db="UniProtKB">
        <authorList>
            <consortium name="EnsemblMetazoa"/>
        </authorList>
    </citation>
    <scope>IDENTIFICATION</scope>
    <source>
        <strain evidence="2">TTRI</strain>
    </source>
</reference>
<evidence type="ECO:0000256" key="1">
    <source>
        <dbReference type="SAM" id="Phobius"/>
    </source>
</evidence>
<dbReference type="EnsemblMetazoa" id="GAUT009092-RA">
    <property type="protein sequence ID" value="GAUT009092-PA"/>
    <property type="gene ID" value="GAUT009092"/>
</dbReference>
<organism evidence="2 3">
    <name type="scientific">Glossina austeni</name>
    <name type="common">Savannah tsetse fly</name>
    <dbReference type="NCBI Taxonomy" id="7395"/>
    <lineage>
        <taxon>Eukaryota</taxon>
        <taxon>Metazoa</taxon>
        <taxon>Ecdysozoa</taxon>
        <taxon>Arthropoda</taxon>
        <taxon>Hexapoda</taxon>
        <taxon>Insecta</taxon>
        <taxon>Pterygota</taxon>
        <taxon>Neoptera</taxon>
        <taxon>Endopterygota</taxon>
        <taxon>Diptera</taxon>
        <taxon>Brachycera</taxon>
        <taxon>Muscomorpha</taxon>
        <taxon>Hippoboscoidea</taxon>
        <taxon>Glossinidae</taxon>
        <taxon>Glossina</taxon>
    </lineage>
</organism>
<sequence length="146" mass="16570">MEFSSISLPVLLLLPDNVPNNGKTCTTTTSSWLSWQRKVNRTTVLCSAVLCCTVLCYLTMDVGTWLRYLLVAPNKKQCALICLHLHALCITLAPIQRNNNRAHIGLLFSSPSIHEEKKKILKNRFVFFMTISINVCFGFLRYFAKS</sequence>
<keyword evidence="1" id="KW-0812">Transmembrane</keyword>